<accession>A0A1E1K3H8</accession>
<reference evidence="6" key="1">
    <citation type="submission" date="2016-03" db="EMBL/GenBank/DDBJ databases">
        <authorList>
            <person name="Guldener U."/>
        </authorList>
    </citation>
    <scope>NUCLEOTIDE SEQUENCE [LARGE SCALE GENOMIC DNA]</scope>
    <source>
        <strain evidence="6">04CH-RAC-A.6.1</strain>
    </source>
</reference>
<proteinExistence type="predicted"/>
<feature type="region of interest" description="Disordered" evidence="3">
    <location>
        <begin position="225"/>
        <end position="323"/>
    </location>
</feature>
<gene>
    <name evidence="5" type="ORF">RAG0_03163</name>
</gene>
<dbReference type="PANTHER" id="PTHR35144">
    <property type="entry name" value="MEIOSIS-SPECIFIC TRANSCRIPTION FACTOR NDT80"/>
    <property type="match status" value="1"/>
</dbReference>
<evidence type="ECO:0000256" key="3">
    <source>
        <dbReference type="SAM" id="MobiDB-lite"/>
    </source>
</evidence>
<dbReference type="PANTHER" id="PTHR35144:SF2">
    <property type="entry name" value="MEIOSIS-SPECIFIC TRANSCRIPTION FACTOR NDT80"/>
    <property type="match status" value="1"/>
</dbReference>
<feature type="domain" description="NDT80" evidence="4">
    <location>
        <begin position="1"/>
        <end position="233"/>
    </location>
</feature>
<evidence type="ECO:0000259" key="4">
    <source>
        <dbReference type="PROSITE" id="PS51517"/>
    </source>
</evidence>
<organism evidence="5 6">
    <name type="scientific">Rhynchosporium agropyri</name>
    <dbReference type="NCBI Taxonomy" id="914238"/>
    <lineage>
        <taxon>Eukaryota</taxon>
        <taxon>Fungi</taxon>
        <taxon>Dikarya</taxon>
        <taxon>Ascomycota</taxon>
        <taxon>Pezizomycotina</taxon>
        <taxon>Leotiomycetes</taxon>
        <taxon>Helotiales</taxon>
        <taxon>Ploettnerulaceae</taxon>
        <taxon>Rhynchosporium</taxon>
    </lineage>
</organism>
<dbReference type="Proteomes" id="UP000178912">
    <property type="component" value="Unassembled WGS sequence"/>
</dbReference>
<dbReference type="SUPFAM" id="SSF49417">
    <property type="entry name" value="p53-like transcription factors"/>
    <property type="match status" value="1"/>
</dbReference>
<dbReference type="InterPro" id="IPR024061">
    <property type="entry name" value="NDT80_DNA-bd_dom"/>
</dbReference>
<dbReference type="AlphaFoldDB" id="A0A1E1K3H8"/>
<evidence type="ECO:0000313" key="6">
    <source>
        <dbReference type="Proteomes" id="UP000178912"/>
    </source>
</evidence>
<keyword evidence="6" id="KW-1185">Reference proteome</keyword>
<dbReference type="GO" id="GO:0051321">
    <property type="term" value="P:meiotic cell cycle"/>
    <property type="evidence" value="ECO:0007669"/>
    <property type="project" value="TreeGrafter"/>
</dbReference>
<evidence type="ECO:0000256" key="1">
    <source>
        <dbReference type="ARBA" id="ARBA00023125"/>
    </source>
</evidence>
<keyword evidence="1 2" id="KW-0238">DNA-binding</keyword>
<dbReference type="GO" id="GO:0003677">
    <property type="term" value="F:DNA binding"/>
    <property type="evidence" value="ECO:0007669"/>
    <property type="project" value="UniProtKB-KW"/>
</dbReference>
<dbReference type="OrthoDB" id="2288358at2759"/>
<protein>
    <submittedName>
        <fullName evidence="5">Related to meiosis-specific protein NDT80</fullName>
    </submittedName>
</protein>
<evidence type="ECO:0000313" key="5">
    <source>
        <dbReference type="EMBL" id="CZS92552.1"/>
    </source>
</evidence>
<feature type="DNA-binding region" description="NDT80" evidence="2">
    <location>
        <begin position="1"/>
        <end position="233"/>
    </location>
</feature>
<dbReference type="InterPro" id="IPR052605">
    <property type="entry name" value="Fungal_trans_regulator"/>
</dbReference>
<feature type="compositionally biased region" description="Low complexity" evidence="3">
    <location>
        <begin position="247"/>
        <end position="267"/>
    </location>
</feature>
<dbReference type="InterPro" id="IPR037141">
    <property type="entry name" value="NDT80_DNA-bd_dom_sf"/>
</dbReference>
<dbReference type="GO" id="GO:0000228">
    <property type="term" value="C:nuclear chromosome"/>
    <property type="evidence" value="ECO:0007669"/>
    <property type="project" value="TreeGrafter"/>
</dbReference>
<dbReference type="PROSITE" id="PS51517">
    <property type="entry name" value="NDT80"/>
    <property type="match status" value="1"/>
</dbReference>
<sequence>MDGSIGGAPCPPLSATEVLYSLQTSDGQIVKPEIFGQINKGFSMAENDWTCYRRNYFSLNCSYALTPTIPNRSIYLVQDIGPGPQVHGFAMSIAAVADGRDGKSIELVQHTPKRDKVPQEKPALIALAPRPNAAHGMYGDSSMGRSALYDSPGGFSQNPGQPAVEAIFERIQFKNATANNGKRRAAQQYYHLLVELFADAGEVSPERWVKIATRIPASMVVRGRSPAHYQGERRESYSSAGPGGGSYKSSGSVSRTPGDMGMGSSSMLPGSAYSYDGRGSGHSHSSNPLVQIPHKPIMSQEDQKSIDENPSWTYHPDPIYEGPRGQVYAAKRRSIHVQQGQA</sequence>
<dbReference type="InterPro" id="IPR008967">
    <property type="entry name" value="p53-like_TF_DNA-bd_sf"/>
</dbReference>
<dbReference type="Pfam" id="PF05224">
    <property type="entry name" value="NDT80_PhoG"/>
    <property type="match status" value="1"/>
</dbReference>
<dbReference type="GO" id="GO:0045944">
    <property type="term" value="P:positive regulation of transcription by RNA polymerase II"/>
    <property type="evidence" value="ECO:0007669"/>
    <property type="project" value="TreeGrafter"/>
</dbReference>
<dbReference type="GO" id="GO:0003700">
    <property type="term" value="F:DNA-binding transcription factor activity"/>
    <property type="evidence" value="ECO:0007669"/>
    <property type="project" value="UniProtKB-UniRule"/>
</dbReference>
<dbReference type="EMBL" id="FJUX01000012">
    <property type="protein sequence ID" value="CZS92552.1"/>
    <property type="molecule type" value="Genomic_DNA"/>
</dbReference>
<name>A0A1E1K3H8_9HELO</name>
<evidence type="ECO:0000256" key="2">
    <source>
        <dbReference type="PROSITE-ProRule" id="PRU00850"/>
    </source>
</evidence>
<dbReference type="Gene3D" id="2.60.40.1390">
    <property type="entry name" value="NDT80 DNA-binding domain"/>
    <property type="match status" value="1"/>
</dbReference>